<accession>A0A7S2GDM6</accession>
<dbReference type="InterPro" id="IPR036412">
    <property type="entry name" value="HAD-like_sf"/>
</dbReference>
<gene>
    <name evidence="1" type="ORF">DSPE1174_LOCUS19297</name>
</gene>
<dbReference type="AlphaFoldDB" id="A0A7S2GDM6"/>
<dbReference type="Pfam" id="PF08282">
    <property type="entry name" value="Hydrolase_3"/>
    <property type="match status" value="1"/>
</dbReference>
<sequence length="114" mass="11881">MEPSPKIVTSLAGHSAPVNKLLLLGDPRRLEESRSDVGVLVGKEASLTVAMPQMLEVLPPGCSKGQGVSKLLSHLGVRPGATIALGDAENDTGMLEMVGVGIAMVRNRDMIKAP</sequence>
<dbReference type="SUPFAM" id="SSF56784">
    <property type="entry name" value="HAD-like"/>
    <property type="match status" value="1"/>
</dbReference>
<organism evidence="1">
    <name type="scientific">Octactis speculum</name>
    <dbReference type="NCBI Taxonomy" id="3111310"/>
    <lineage>
        <taxon>Eukaryota</taxon>
        <taxon>Sar</taxon>
        <taxon>Stramenopiles</taxon>
        <taxon>Ochrophyta</taxon>
        <taxon>Dictyochophyceae</taxon>
        <taxon>Dictyochales</taxon>
        <taxon>Dictyochaceae</taxon>
        <taxon>Octactis</taxon>
    </lineage>
</organism>
<dbReference type="Gene3D" id="3.40.50.1000">
    <property type="entry name" value="HAD superfamily/HAD-like"/>
    <property type="match status" value="1"/>
</dbReference>
<dbReference type="InterPro" id="IPR006379">
    <property type="entry name" value="HAD-SF_hydro_IIB"/>
</dbReference>
<evidence type="ECO:0008006" key="2">
    <source>
        <dbReference type="Google" id="ProtNLM"/>
    </source>
</evidence>
<dbReference type="NCBIfam" id="TIGR01484">
    <property type="entry name" value="HAD-SF-IIB"/>
    <property type="match status" value="1"/>
</dbReference>
<dbReference type="GO" id="GO:0006364">
    <property type="term" value="P:rRNA processing"/>
    <property type="evidence" value="ECO:0007669"/>
    <property type="project" value="InterPro"/>
</dbReference>
<dbReference type="InterPro" id="IPR023214">
    <property type="entry name" value="HAD_sf"/>
</dbReference>
<reference evidence="1" key="1">
    <citation type="submission" date="2021-01" db="EMBL/GenBank/DDBJ databases">
        <authorList>
            <person name="Corre E."/>
            <person name="Pelletier E."/>
            <person name="Niang G."/>
            <person name="Scheremetjew M."/>
            <person name="Finn R."/>
            <person name="Kale V."/>
            <person name="Holt S."/>
            <person name="Cochrane G."/>
            <person name="Meng A."/>
            <person name="Brown T."/>
            <person name="Cohen L."/>
        </authorList>
    </citation>
    <scope>NUCLEOTIDE SEQUENCE</scope>
    <source>
        <strain evidence="1">CCMP1381</strain>
    </source>
</reference>
<dbReference type="PANTHER" id="PTHR46986:SF1">
    <property type="entry name" value="ENDORIBONUCLEASE YBEY, CHLOROPLASTIC"/>
    <property type="match status" value="1"/>
</dbReference>
<evidence type="ECO:0000313" key="1">
    <source>
        <dbReference type="EMBL" id="CAD9444325.1"/>
    </source>
</evidence>
<dbReference type="EMBL" id="HBGS01037205">
    <property type="protein sequence ID" value="CAD9444325.1"/>
    <property type="molecule type" value="Transcribed_RNA"/>
</dbReference>
<dbReference type="InterPro" id="IPR002036">
    <property type="entry name" value="YbeY"/>
</dbReference>
<protein>
    <recommendedName>
        <fullName evidence="2">Sucrose phosphatase-like domain-containing protein</fullName>
    </recommendedName>
</protein>
<proteinExistence type="predicted"/>
<dbReference type="PANTHER" id="PTHR46986">
    <property type="entry name" value="ENDORIBONUCLEASE YBEY, CHLOROPLASTIC"/>
    <property type="match status" value="1"/>
</dbReference>
<name>A0A7S2GDM6_9STRA</name>
<dbReference type="GO" id="GO:0004222">
    <property type="term" value="F:metalloendopeptidase activity"/>
    <property type="evidence" value="ECO:0007669"/>
    <property type="project" value="InterPro"/>
</dbReference>